<gene>
    <name evidence="2" type="ORF">G3I59_09485</name>
</gene>
<organism evidence="2 3">
    <name type="scientific">Amycolatopsis rubida</name>
    <dbReference type="NCBI Taxonomy" id="112413"/>
    <lineage>
        <taxon>Bacteria</taxon>
        <taxon>Bacillati</taxon>
        <taxon>Actinomycetota</taxon>
        <taxon>Actinomycetes</taxon>
        <taxon>Pseudonocardiales</taxon>
        <taxon>Pseudonocardiaceae</taxon>
        <taxon>Amycolatopsis</taxon>
    </lineage>
</organism>
<proteinExistence type="predicted"/>
<reference evidence="2 3" key="1">
    <citation type="submission" date="2020-01" db="EMBL/GenBank/DDBJ databases">
        <title>Insect and environment-associated Actinomycetes.</title>
        <authorList>
            <person name="Currrie C."/>
            <person name="Chevrette M."/>
            <person name="Carlson C."/>
            <person name="Stubbendieck R."/>
            <person name="Wendt-Pienkowski E."/>
        </authorList>
    </citation>
    <scope>NUCLEOTIDE SEQUENCE [LARGE SCALE GENOMIC DNA]</scope>
    <source>
        <strain evidence="2 3">SID8386</strain>
    </source>
</reference>
<protein>
    <submittedName>
        <fullName evidence="2">Uncharacterized protein</fullName>
    </submittedName>
</protein>
<keyword evidence="3" id="KW-1185">Reference proteome</keyword>
<feature type="region of interest" description="Disordered" evidence="1">
    <location>
        <begin position="1"/>
        <end position="46"/>
    </location>
</feature>
<dbReference type="Proteomes" id="UP000470404">
    <property type="component" value="Unassembled WGS sequence"/>
</dbReference>
<evidence type="ECO:0000313" key="3">
    <source>
        <dbReference type="Proteomes" id="UP000470404"/>
    </source>
</evidence>
<accession>A0ABX0BKK7</accession>
<evidence type="ECO:0000313" key="2">
    <source>
        <dbReference type="EMBL" id="NEC55816.1"/>
    </source>
</evidence>
<feature type="compositionally biased region" description="Polar residues" evidence="1">
    <location>
        <begin position="1"/>
        <end position="12"/>
    </location>
</feature>
<comment type="caution">
    <text evidence="2">The sequence shown here is derived from an EMBL/GenBank/DDBJ whole genome shotgun (WGS) entry which is preliminary data.</text>
</comment>
<dbReference type="RefSeq" id="WP_157904891.1">
    <property type="nucleotide sequence ID" value="NZ_FOWC01000014.1"/>
</dbReference>
<sequence>MRRTLGPTTTASLFWHETAQLSQPAKRSTQRRDADKLPENDTGKLA</sequence>
<dbReference type="EMBL" id="JAAGNC010000061">
    <property type="protein sequence ID" value="NEC55816.1"/>
    <property type="molecule type" value="Genomic_DNA"/>
</dbReference>
<name>A0ABX0BKK7_9PSEU</name>
<feature type="compositionally biased region" description="Basic and acidic residues" evidence="1">
    <location>
        <begin position="30"/>
        <end position="46"/>
    </location>
</feature>
<evidence type="ECO:0000256" key="1">
    <source>
        <dbReference type="SAM" id="MobiDB-lite"/>
    </source>
</evidence>